<dbReference type="AlphaFoldDB" id="A0A3A3FZE6"/>
<dbReference type="Gene3D" id="3.40.50.12780">
    <property type="entry name" value="N-terminal domain of ligase-like"/>
    <property type="match status" value="1"/>
</dbReference>
<keyword evidence="3" id="KW-0547">Nucleotide-binding</keyword>
<sequence>MQTSSFASLAQLVKSRVNSPSESPLLTFVAHDDTGVNLVDHRHYDSLWRRGQMLARALASRGMGPGDRFALLMQNHAEFVDAIIASSILGTVFVPIDPRTRGKKLQYMLDFVECKGIIAGSYCLDQLIEVAPEVPRLEWMWLVHAEGPRMASLPEKADWLDAVLVDEGDELPIAALSPEAPMQMLFTSGTTGDPKAIICSHGRYAAASLGVRMCGIDANDRMYTGLSLTHGNALLFTLSGALYNQIPAVLSRKFTKSRLWSVIREFRCTTLNLLGGMTTAIYSEPKSPEEVDNPLRMVICSGMPKELWDDFAQRFGVRIVEWYGAAEGGLTFNLPGVGPVGSLGKPPPGLAARILDEEDRECEPFQPGEIVFANMDGSPILVDYYRNSEASEKKTRDGLLRMGDIGYRDEDGWLYFMHRKGSELRRNGEFISPGFIEKEVSEHPDVDDVFIYGVPSASGVPGEKDLVAAIVARNPATWDSESLFAFCGKRLERNSVPTYLQLVDEIPKTASEKPLERVLLESFHPDANNVYTRSK</sequence>
<keyword evidence="4" id="KW-0067">ATP-binding</keyword>
<dbReference type="PANTHER" id="PTHR43107:SF15">
    <property type="entry name" value="FATTY ACID TRANSPORT PROTEIN 3, ISOFORM A"/>
    <property type="match status" value="1"/>
</dbReference>
<dbReference type="GO" id="GO:0005524">
    <property type="term" value="F:ATP binding"/>
    <property type="evidence" value="ECO:0007669"/>
    <property type="project" value="UniProtKB-KW"/>
</dbReference>
<keyword evidence="2" id="KW-0436">Ligase</keyword>
<evidence type="ECO:0000259" key="6">
    <source>
        <dbReference type="Pfam" id="PF13193"/>
    </source>
</evidence>
<reference evidence="8" key="1">
    <citation type="submission" date="2018-09" db="EMBL/GenBank/DDBJ databases">
        <authorList>
            <person name="Zhu H."/>
        </authorList>
    </citation>
    <scope>NUCLEOTIDE SEQUENCE [LARGE SCALE GENOMIC DNA]</scope>
    <source>
        <strain evidence="8">K1R23-30</strain>
    </source>
</reference>
<dbReference type="InterPro" id="IPR000873">
    <property type="entry name" value="AMP-dep_synth/lig_dom"/>
</dbReference>
<dbReference type="PROSITE" id="PS00455">
    <property type="entry name" value="AMP_BINDING"/>
    <property type="match status" value="1"/>
</dbReference>
<accession>A0A3A3FZE6</accession>
<evidence type="ECO:0000313" key="7">
    <source>
        <dbReference type="EMBL" id="RJG00049.1"/>
    </source>
</evidence>
<name>A0A3A3FZE6_9BURK</name>
<dbReference type="GO" id="GO:0005324">
    <property type="term" value="F:long-chain fatty acid transmembrane transporter activity"/>
    <property type="evidence" value="ECO:0007669"/>
    <property type="project" value="TreeGrafter"/>
</dbReference>
<dbReference type="PANTHER" id="PTHR43107">
    <property type="entry name" value="LONG-CHAIN FATTY ACID TRANSPORT PROTEIN"/>
    <property type="match status" value="1"/>
</dbReference>
<feature type="domain" description="AMP-dependent synthetase/ligase" evidence="5">
    <location>
        <begin position="44"/>
        <end position="373"/>
    </location>
</feature>
<comment type="caution">
    <text evidence="7">The sequence shown here is derived from an EMBL/GenBank/DDBJ whole genome shotgun (WGS) entry which is preliminary data.</text>
</comment>
<dbReference type="RefSeq" id="WP_119769992.1">
    <property type="nucleotide sequence ID" value="NZ_QYUO01000001.1"/>
</dbReference>
<evidence type="ECO:0000313" key="8">
    <source>
        <dbReference type="Proteomes" id="UP000265955"/>
    </source>
</evidence>
<comment type="similarity">
    <text evidence="1">Belongs to the ATP-dependent AMP-binding enzyme family.</text>
</comment>
<evidence type="ECO:0000256" key="3">
    <source>
        <dbReference type="ARBA" id="ARBA00022741"/>
    </source>
</evidence>
<dbReference type="InterPro" id="IPR020845">
    <property type="entry name" value="AMP-binding_CS"/>
</dbReference>
<dbReference type="InterPro" id="IPR042099">
    <property type="entry name" value="ANL_N_sf"/>
</dbReference>
<evidence type="ECO:0000256" key="2">
    <source>
        <dbReference type="ARBA" id="ARBA00022598"/>
    </source>
</evidence>
<dbReference type="OrthoDB" id="9766486at2"/>
<dbReference type="EMBL" id="QYUO01000001">
    <property type="protein sequence ID" value="RJG00049.1"/>
    <property type="molecule type" value="Genomic_DNA"/>
</dbReference>
<evidence type="ECO:0000256" key="1">
    <source>
        <dbReference type="ARBA" id="ARBA00006432"/>
    </source>
</evidence>
<dbReference type="Pfam" id="PF00501">
    <property type="entry name" value="AMP-binding"/>
    <property type="match status" value="1"/>
</dbReference>
<dbReference type="InterPro" id="IPR045851">
    <property type="entry name" value="AMP-bd_C_sf"/>
</dbReference>
<dbReference type="SUPFAM" id="SSF56801">
    <property type="entry name" value="Acetyl-CoA synthetase-like"/>
    <property type="match status" value="1"/>
</dbReference>
<dbReference type="Proteomes" id="UP000265955">
    <property type="component" value="Unassembled WGS sequence"/>
</dbReference>
<dbReference type="Gene3D" id="3.30.300.30">
    <property type="match status" value="1"/>
</dbReference>
<protein>
    <submittedName>
        <fullName evidence="7">AMP-dependent synthetase</fullName>
    </submittedName>
</protein>
<dbReference type="GO" id="GO:0005886">
    <property type="term" value="C:plasma membrane"/>
    <property type="evidence" value="ECO:0007669"/>
    <property type="project" value="TreeGrafter"/>
</dbReference>
<feature type="domain" description="AMP-binding enzyme C-terminal" evidence="6">
    <location>
        <begin position="436"/>
        <end position="513"/>
    </location>
</feature>
<keyword evidence="8" id="KW-1185">Reference proteome</keyword>
<organism evidence="7 8">
    <name type="scientific">Noviherbaspirillum saxi</name>
    <dbReference type="NCBI Taxonomy" id="2320863"/>
    <lineage>
        <taxon>Bacteria</taxon>
        <taxon>Pseudomonadati</taxon>
        <taxon>Pseudomonadota</taxon>
        <taxon>Betaproteobacteria</taxon>
        <taxon>Burkholderiales</taxon>
        <taxon>Oxalobacteraceae</taxon>
        <taxon>Noviherbaspirillum</taxon>
    </lineage>
</organism>
<dbReference type="Pfam" id="PF13193">
    <property type="entry name" value="AMP-binding_C"/>
    <property type="match status" value="1"/>
</dbReference>
<dbReference type="GO" id="GO:0004467">
    <property type="term" value="F:long-chain fatty acid-CoA ligase activity"/>
    <property type="evidence" value="ECO:0007669"/>
    <property type="project" value="TreeGrafter"/>
</dbReference>
<dbReference type="InterPro" id="IPR025110">
    <property type="entry name" value="AMP-bd_C"/>
</dbReference>
<evidence type="ECO:0000259" key="5">
    <source>
        <dbReference type="Pfam" id="PF00501"/>
    </source>
</evidence>
<proteinExistence type="inferred from homology"/>
<dbReference type="GO" id="GO:0044539">
    <property type="term" value="P:long-chain fatty acid import into cell"/>
    <property type="evidence" value="ECO:0007669"/>
    <property type="project" value="TreeGrafter"/>
</dbReference>
<evidence type="ECO:0000256" key="4">
    <source>
        <dbReference type="ARBA" id="ARBA00022840"/>
    </source>
</evidence>
<gene>
    <name evidence="7" type="ORF">D3871_09055</name>
</gene>